<accession>A0A2I2FAI7</accession>
<evidence type="ECO:0000256" key="1">
    <source>
        <dbReference type="ARBA" id="ARBA00022737"/>
    </source>
</evidence>
<dbReference type="Gene3D" id="1.25.40.20">
    <property type="entry name" value="Ankyrin repeat-containing domain"/>
    <property type="match status" value="2"/>
</dbReference>
<gene>
    <name evidence="4" type="ORF">BDW47DRAFT_126109</name>
</gene>
<dbReference type="STRING" id="41067.A0A2I2FAI7"/>
<dbReference type="GeneID" id="36523658"/>
<keyword evidence="5" id="KW-1185">Reference proteome</keyword>
<dbReference type="PROSITE" id="PS50088">
    <property type="entry name" value="ANK_REPEAT"/>
    <property type="match status" value="2"/>
</dbReference>
<dbReference type="PANTHER" id="PTHR24193">
    <property type="entry name" value="ANKYRIN REPEAT PROTEIN"/>
    <property type="match status" value="1"/>
</dbReference>
<dbReference type="GO" id="GO:0000976">
    <property type="term" value="F:transcription cis-regulatory region binding"/>
    <property type="evidence" value="ECO:0007669"/>
    <property type="project" value="TreeGrafter"/>
</dbReference>
<dbReference type="AlphaFoldDB" id="A0A2I2FAI7"/>
<organism evidence="4 5">
    <name type="scientific">Aspergillus candidus</name>
    <dbReference type="NCBI Taxonomy" id="41067"/>
    <lineage>
        <taxon>Eukaryota</taxon>
        <taxon>Fungi</taxon>
        <taxon>Dikarya</taxon>
        <taxon>Ascomycota</taxon>
        <taxon>Pezizomycotina</taxon>
        <taxon>Eurotiomycetes</taxon>
        <taxon>Eurotiomycetidae</taxon>
        <taxon>Eurotiales</taxon>
        <taxon>Aspergillaceae</taxon>
        <taxon>Aspergillus</taxon>
        <taxon>Aspergillus subgen. Circumdati</taxon>
    </lineage>
</organism>
<dbReference type="OrthoDB" id="1577640at2759"/>
<feature type="repeat" description="ANK" evidence="3">
    <location>
        <begin position="161"/>
        <end position="193"/>
    </location>
</feature>
<dbReference type="InterPro" id="IPR036770">
    <property type="entry name" value="Ankyrin_rpt-contain_sf"/>
</dbReference>
<dbReference type="EMBL" id="KZ559141">
    <property type="protein sequence ID" value="PLB37641.1"/>
    <property type="molecule type" value="Genomic_DNA"/>
</dbReference>
<dbReference type="PANTHER" id="PTHR24193:SF121">
    <property type="entry name" value="ADA2A-CONTAINING COMPLEX COMPONENT 3, ISOFORM D"/>
    <property type="match status" value="1"/>
</dbReference>
<dbReference type="SUPFAM" id="SSF48403">
    <property type="entry name" value="Ankyrin repeat"/>
    <property type="match status" value="1"/>
</dbReference>
<dbReference type="SMART" id="SM00248">
    <property type="entry name" value="ANK"/>
    <property type="match status" value="3"/>
</dbReference>
<evidence type="ECO:0000313" key="5">
    <source>
        <dbReference type="Proteomes" id="UP000234585"/>
    </source>
</evidence>
<dbReference type="InterPro" id="IPR050663">
    <property type="entry name" value="Ankyrin-SOCS_Box"/>
</dbReference>
<keyword evidence="1" id="KW-0677">Repeat</keyword>
<reference evidence="4 5" key="1">
    <citation type="submission" date="2017-12" db="EMBL/GenBank/DDBJ databases">
        <authorList>
            <consortium name="DOE Joint Genome Institute"/>
            <person name="Haridas S."/>
            <person name="Kjaerbolling I."/>
            <person name="Vesth T.C."/>
            <person name="Frisvad J.C."/>
            <person name="Nybo J.L."/>
            <person name="Theobald S."/>
            <person name="Kuo A."/>
            <person name="Bowyer P."/>
            <person name="Matsuda Y."/>
            <person name="Mondo S."/>
            <person name="Lyhne E.K."/>
            <person name="Kogle M.E."/>
            <person name="Clum A."/>
            <person name="Lipzen A."/>
            <person name="Salamov A."/>
            <person name="Ngan C.Y."/>
            <person name="Daum C."/>
            <person name="Chiniquy J."/>
            <person name="Barry K."/>
            <person name="LaButti K."/>
            <person name="Simmons B.A."/>
            <person name="Magnuson J.K."/>
            <person name="Mortensen U.H."/>
            <person name="Larsen T.O."/>
            <person name="Grigoriev I.V."/>
            <person name="Baker S.E."/>
            <person name="Andersen M.R."/>
            <person name="Nordberg H.P."/>
            <person name="Cantor M.N."/>
            <person name="Hua S.X."/>
        </authorList>
    </citation>
    <scope>NUCLEOTIDE SEQUENCE [LARGE SCALE GENOMIC DNA]</scope>
    <source>
        <strain evidence="4 5">CBS 102.13</strain>
    </source>
</reference>
<dbReference type="Pfam" id="PF12796">
    <property type="entry name" value="Ank_2"/>
    <property type="match status" value="2"/>
</dbReference>
<dbReference type="Proteomes" id="UP000234585">
    <property type="component" value="Unassembled WGS sequence"/>
</dbReference>
<dbReference type="PROSITE" id="PS50297">
    <property type="entry name" value="ANK_REP_REGION"/>
    <property type="match status" value="2"/>
</dbReference>
<evidence type="ECO:0000256" key="3">
    <source>
        <dbReference type="PROSITE-ProRule" id="PRU00023"/>
    </source>
</evidence>
<keyword evidence="2 3" id="KW-0040">ANK repeat</keyword>
<evidence type="ECO:0000256" key="2">
    <source>
        <dbReference type="ARBA" id="ARBA00023043"/>
    </source>
</evidence>
<dbReference type="GO" id="GO:0005634">
    <property type="term" value="C:nucleus"/>
    <property type="evidence" value="ECO:0007669"/>
    <property type="project" value="TreeGrafter"/>
</dbReference>
<dbReference type="RefSeq" id="XP_024671653.1">
    <property type="nucleotide sequence ID" value="XM_024816498.1"/>
</dbReference>
<dbReference type="PRINTS" id="PR01415">
    <property type="entry name" value="ANKYRIN"/>
</dbReference>
<dbReference type="GO" id="GO:0045944">
    <property type="term" value="P:positive regulation of transcription by RNA polymerase II"/>
    <property type="evidence" value="ECO:0007669"/>
    <property type="project" value="TreeGrafter"/>
</dbReference>
<name>A0A2I2FAI7_ASPCN</name>
<evidence type="ECO:0000313" key="4">
    <source>
        <dbReference type="EMBL" id="PLB37641.1"/>
    </source>
</evidence>
<feature type="repeat" description="ANK" evidence="3">
    <location>
        <begin position="101"/>
        <end position="133"/>
    </location>
</feature>
<dbReference type="InterPro" id="IPR002110">
    <property type="entry name" value="Ankyrin_rpt"/>
</dbReference>
<protein>
    <submittedName>
        <fullName evidence="4">Ankyrin repeat-containing domain protein</fullName>
    </submittedName>
</protein>
<proteinExistence type="predicted"/>
<sequence>MGSVTFILTIRTPGQAAPPYDAKQIFDDDTGSAVMKWMASVESEQLTMAGSDLFSIAESVPIIPTDPQLTENLLSTVRAGKTMVAELLLDRIDVNSRSSRDGRTALSVAAEHGNANMTKMLLDHGAEVDMAQFSRNVSEGLGPDWIGGRTPGADPDLGMLENTTALHLAAAEGWLEGIDLLLKKGASINAQDALLLETPLHKAARNCQLQSCELLRAHGANEKQLNIDGLAYQDILQYAQDYPDDWNVPHVRFCFLSEDVFLVSRHCVTGAHAVAVRATRTDTAAPAVPETAPANVVVVIPVPSPALIVAEASGG</sequence>